<dbReference type="PANTHER" id="PTHR22959:SF0">
    <property type="entry name" value="PARTNER OF Y14 AND MAGO"/>
    <property type="match status" value="1"/>
</dbReference>
<dbReference type="InterPro" id="IPR039333">
    <property type="entry name" value="PYM1"/>
</dbReference>
<dbReference type="GO" id="GO:0035145">
    <property type="term" value="C:exon-exon junction complex"/>
    <property type="evidence" value="ECO:0007669"/>
    <property type="project" value="TreeGrafter"/>
</dbReference>
<feature type="domain" description="WIBG Mago-binding" evidence="2">
    <location>
        <begin position="22"/>
        <end position="48"/>
    </location>
</feature>
<dbReference type="Pfam" id="PF09282">
    <property type="entry name" value="Mago-bind"/>
    <property type="match status" value="1"/>
</dbReference>
<dbReference type="STRING" id="703135.A0A2A9NT27"/>
<dbReference type="GO" id="GO:1903259">
    <property type="term" value="P:exon-exon junction complex disassembly"/>
    <property type="evidence" value="ECO:0007669"/>
    <property type="project" value="InterPro"/>
</dbReference>
<dbReference type="AlphaFoldDB" id="A0A2A9NT27"/>
<dbReference type="SUPFAM" id="SSF101931">
    <property type="entry name" value="Pym (Within the bgcn gene intron protein, WIBG), N-terminal domain"/>
    <property type="match status" value="1"/>
</dbReference>
<proteinExistence type="predicted"/>
<gene>
    <name evidence="3" type="ORF">AMATHDRAFT_74995</name>
</gene>
<feature type="compositionally biased region" description="Basic and acidic residues" evidence="1">
    <location>
        <begin position="25"/>
        <end position="36"/>
    </location>
</feature>
<evidence type="ECO:0000313" key="4">
    <source>
        <dbReference type="Proteomes" id="UP000242287"/>
    </source>
</evidence>
<feature type="compositionally biased region" description="Basic residues" evidence="1">
    <location>
        <begin position="95"/>
        <end position="104"/>
    </location>
</feature>
<sequence>MSKPPLNPDKTLAGIALDPQTLERVVPESRRPDGSIRKQRKIRPGFTPQEDIRRFRGTKQAQMDANTLPKGHVIGWVPPSSTTSTTASGKPMSKSAKKNAKRKEKRAEKQPDATVPDNWDDDDETPDGTVEAKSSPVVGDNKSTPTKQQPTADTNGLADQLKKLSV</sequence>
<evidence type="ECO:0000259" key="2">
    <source>
        <dbReference type="SMART" id="SM01273"/>
    </source>
</evidence>
<name>A0A2A9NT27_9AGAR</name>
<dbReference type="EMBL" id="KZ301988">
    <property type="protein sequence ID" value="PFH51451.1"/>
    <property type="molecule type" value="Genomic_DNA"/>
</dbReference>
<dbReference type="InterPro" id="IPR015362">
    <property type="entry name" value="WIBG_mago-bd"/>
</dbReference>
<organism evidence="3 4">
    <name type="scientific">Amanita thiersii Skay4041</name>
    <dbReference type="NCBI Taxonomy" id="703135"/>
    <lineage>
        <taxon>Eukaryota</taxon>
        <taxon>Fungi</taxon>
        <taxon>Dikarya</taxon>
        <taxon>Basidiomycota</taxon>
        <taxon>Agaricomycotina</taxon>
        <taxon>Agaricomycetes</taxon>
        <taxon>Agaricomycetidae</taxon>
        <taxon>Agaricales</taxon>
        <taxon>Pluteineae</taxon>
        <taxon>Amanitaceae</taxon>
        <taxon>Amanita</taxon>
    </lineage>
</organism>
<dbReference type="InterPro" id="IPR036348">
    <property type="entry name" value="WIBG_N_sf"/>
</dbReference>
<dbReference type="SMART" id="SM01273">
    <property type="entry name" value="Mago-bind"/>
    <property type="match status" value="1"/>
</dbReference>
<evidence type="ECO:0000256" key="1">
    <source>
        <dbReference type="SAM" id="MobiDB-lite"/>
    </source>
</evidence>
<accession>A0A2A9NT27</accession>
<evidence type="ECO:0000313" key="3">
    <source>
        <dbReference type="EMBL" id="PFH51451.1"/>
    </source>
</evidence>
<reference evidence="3 4" key="1">
    <citation type="submission" date="2014-02" db="EMBL/GenBank/DDBJ databases">
        <title>Transposable element dynamics among asymbiotic and ectomycorrhizal Amanita fungi.</title>
        <authorList>
            <consortium name="DOE Joint Genome Institute"/>
            <person name="Hess J."/>
            <person name="Skrede I."/>
            <person name="Wolfe B."/>
            <person name="LaButti K."/>
            <person name="Ohm R.A."/>
            <person name="Grigoriev I.V."/>
            <person name="Pringle A."/>
        </authorList>
    </citation>
    <scope>NUCLEOTIDE SEQUENCE [LARGE SCALE GENOMIC DNA]</scope>
    <source>
        <strain evidence="3 4">SKay4041</strain>
    </source>
</reference>
<dbReference type="PANTHER" id="PTHR22959">
    <property type="entry name" value="PYM PROTEIN"/>
    <property type="match status" value="1"/>
</dbReference>
<dbReference type="GO" id="GO:0003723">
    <property type="term" value="F:RNA binding"/>
    <property type="evidence" value="ECO:0007669"/>
    <property type="project" value="TreeGrafter"/>
</dbReference>
<dbReference type="GO" id="GO:0005737">
    <property type="term" value="C:cytoplasm"/>
    <property type="evidence" value="ECO:0007669"/>
    <property type="project" value="TreeGrafter"/>
</dbReference>
<keyword evidence="4" id="KW-1185">Reference proteome</keyword>
<dbReference type="Proteomes" id="UP000242287">
    <property type="component" value="Unassembled WGS sequence"/>
</dbReference>
<protein>
    <recommendedName>
        <fullName evidence="2">WIBG Mago-binding domain-containing protein</fullName>
    </recommendedName>
</protein>
<feature type="compositionally biased region" description="Polar residues" evidence="1">
    <location>
        <begin position="141"/>
        <end position="154"/>
    </location>
</feature>
<dbReference type="OrthoDB" id="21625at2759"/>
<feature type="region of interest" description="Disordered" evidence="1">
    <location>
        <begin position="1"/>
        <end position="166"/>
    </location>
</feature>